<evidence type="ECO:0000313" key="2">
    <source>
        <dbReference type="Proteomes" id="UP001177021"/>
    </source>
</evidence>
<accession>A0ACB0JIB7</accession>
<protein>
    <submittedName>
        <fullName evidence="1">Uncharacterized protein</fullName>
    </submittedName>
</protein>
<evidence type="ECO:0000313" key="1">
    <source>
        <dbReference type="EMBL" id="CAJ2644853.1"/>
    </source>
</evidence>
<proteinExistence type="predicted"/>
<comment type="caution">
    <text evidence="1">The sequence shown here is derived from an EMBL/GenBank/DDBJ whole genome shotgun (WGS) entry which is preliminary data.</text>
</comment>
<sequence length="69" mass="7991">MATLSRIGLFNNEAHPILTNEERPTFKKFMFDLLKIVHEDPRKDINTRTLQSSKICDDDSKNNHIFGTS</sequence>
<dbReference type="Proteomes" id="UP001177021">
    <property type="component" value="Unassembled WGS sequence"/>
</dbReference>
<dbReference type="EMBL" id="CASHSV030000044">
    <property type="protein sequence ID" value="CAJ2644853.1"/>
    <property type="molecule type" value="Genomic_DNA"/>
</dbReference>
<organism evidence="1 2">
    <name type="scientific">Trifolium pratense</name>
    <name type="common">Red clover</name>
    <dbReference type="NCBI Taxonomy" id="57577"/>
    <lineage>
        <taxon>Eukaryota</taxon>
        <taxon>Viridiplantae</taxon>
        <taxon>Streptophyta</taxon>
        <taxon>Embryophyta</taxon>
        <taxon>Tracheophyta</taxon>
        <taxon>Spermatophyta</taxon>
        <taxon>Magnoliopsida</taxon>
        <taxon>eudicotyledons</taxon>
        <taxon>Gunneridae</taxon>
        <taxon>Pentapetalae</taxon>
        <taxon>rosids</taxon>
        <taxon>fabids</taxon>
        <taxon>Fabales</taxon>
        <taxon>Fabaceae</taxon>
        <taxon>Papilionoideae</taxon>
        <taxon>50 kb inversion clade</taxon>
        <taxon>NPAAA clade</taxon>
        <taxon>Hologalegina</taxon>
        <taxon>IRL clade</taxon>
        <taxon>Trifolieae</taxon>
        <taxon>Trifolium</taxon>
    </lineage>
</organism>
<keyword evidence="2" id="KW-1185">Reference proteome</keyword>
<reference evidence="1" key="1">
    <citation type="submission" date="2023-10" db="EMBL/GenBank/DDBJ databases">
        <authorList>
            <person name="Rodriguez Cubillos JULIANA M."/>
            <person name="De Vega J."/>
        </authorList>
    </citation>
    <scope>NUCLEOTIDE SEQUENCE</scope>
</reference>
<name>A0ACB0JIB7_TRIPR</name>
<gene>
    <name evidence="1" type="ORF">MILVUS5_LOCUS13813</name>
</gene>